<comment type="caution">
    <text evidence="3">The sequence shown here is derived from an EMBL/GenBank/DDBJ whole genome shotgun (WGS) entry which is preliminary data.</text>
</comment>
<feature type="compositionally biased region" description="Basic and acidic residues" evidence="1">
    <location>
        <begin position="346"/>
        <end position="374"/>
    </location>
</feature>
<proteinExistence type="predicted"/>
<evidence type="ECO:0000259" key="2">
    <source>
        <dbReference type="Pfam" id="PF05649"/>
    </source>
</evidence>
<feature type="region of interest" description="Disordered" evidence="1">
    <location>
        <begin position="320"/>
        <end position="411"/>
    </location>
</feature>
<reference evidence="3" key="2">
    <citation type="submission" date="2021-09" db="EMBL/GenBank/DDBJ databases">
        <authorList>
            <person name="Jia N."/>
            <person name="Wang J."/>
            <person name="Shi W."/>
            <person name="Du L."/>
            <person name="Sun Y."/>
            <person name="Zhan W."/>
            <person name="Jiang J."/>
            <person name="Wang Q."/>
            <person name="Zhang B."/>
            <person name="Ji P."/>
            <person name="Sakyi L.B."/>
            <person name="Cui X."/>
            <person name="Yuan T."/>
            <person name="Jiang B."/>
            <person name="Yang W."/>
            <person name="Lam T.T.-Y."/>
            <person name="Chang Q."/>
            <person name="Ding S."/>
            <person name="Wang X."/>
            <person name="Zhu J."/>
            <person name="Ruan X."/>
            <person name="Zhao L."/>
            <person name="Wei J."/>
            <person name="Que T."/>
            <person name="Du C."/>
            <person name="Cheng J."/>
            <person name="Dai P."/>
            <person name="Han X."/>
            <person name="Huang E."/>
            <person name="Gao Y."/>
            <person name="Liu J."/>
            <person name="Shao H."/>
            <person name="Ye R."/>
            <person name="Li L."/>
            <person name="Wei W."/>
            <person name="Wang X."/>
            <person name="Wang C."/>
            <person name="Huo Q."/>
            <person name="Li W."/>
            <person name="Guo W."/>
            <person name="Chen H."/>
            <person name="Chen S."/>
            <person name="Zhou L."/>
            <person name="Zhou L."/>
            <person name="Ni X."/>
            <person name="Tian J."/>
            <person name="Zhou Y."/>
            <person name="Sheng Y."/>
            <person name="Liu T."/>
            <person name="Pan Y."/>
            <person name="Xia L."/>
            <person name="Li J."/>
            <person name="Zhao F."/>
            <person name="Cao W."/>
        </authorList>
    </citation>
    <scope>NUCLEOTIDE SEQUENCE</scope>
    <source>
        <strain evidence="3">Rmic-2018</strain>
        <tissue evidence="3">Larvae</tissue>
    </source>
</reference>
<dbReference type="Gene3D" id="1.10.1380.10">
    <property type="entry name" value="Neutral endopeptidase , domain2"/>
    <property type="match status" value="1"/>
</dbReference>
<gene>
    <name evidence="3" type="ORF">HPB51_005898</name>
</gene>
<evidence type="ECO:0000313" key="3">
    <source>
        <dbReference type="EMBL" id="KAH8008851.1"/>
    </source>
</evidence>
<dbReference type="Proteomes" id="UP000821866">
    <property type="component" value="Chromosome 9"/>
</dbReference>
<evidence type="ECO:0000313" key="4">
    <source>
        <dbReference type="Proteomes" id="UP000821866"/>
    </source>
</evidence>
<feature type="compositionally biased region" description="Polar residues" evidence="1">
    <location>
        <begin position="60"/>
        <end position="69"/>
    </location>
</feature>
<dbReference type="InterPro" id="IPR042089">
    <property type="entry name" value="Peptidase_M13_dom_2"/>
</dbReference>
<protein>
    <recommendedName>
        <fullName evidence="2">Peptidase M13 N-terminal domain-containing protein</fullName>
    </recommendedName>
</protein>
<dbReference type="SUPFAM" id="SSF55486">
    <property type="entry name" value="Metalloproteases ('zincins'), catalytic domain"/>
    <property type="match status" value="1"/>
</dbReference>
<dbReference type="Pfam" id="PF05649">
    <property type="entry name" value="Peptidase_M13_N"/>
    <property type="match status" value="1"/>
</dbReference>
<sequence>MYAGPAAPGQAASSWYSAQMQPMQGGPFAPFGLLQSASTASLGPPTDAFGYGPGSAPFRGSSQHGFQQLPQDGNVQALQSTNADAHRRSLTSMKTYPWLQFPSIPEDLVSSPKWGRTVSDLPSAALAPIARDAAGALAKKSRTFSWSAKTQIVRKRHPSPSGLRAVSSSLKASQKAASRLLSLAPTGLGTSKGAFENADNEHVTTAVQNDEQSVKVSKRLSITPVQDLAEKSQVGGPKDVVPASQKDQCSTMAISEKNEATEELTQAAEPKRSREYEETYVMPSASSLNLEQPVNRGEISASIAGKETYENELSAKVEAPCQDAPPNRDDDDADKANPPAQNAPEAKNDGFDRQGFEENAKEGADQSAKESTERNDEENCEQDNADKPAPPEEASSEGENERNDGSDVTIGVLRGHDNKTIELCYPRHLLKGDYANAEVLETFRSAVFEAAEEFGWSSAAESLISQVILVAQNLALLMDDVSSWDVQVWKFDEFIHSNRDIGAFLRSVFERDAFVDTAVVLRNSRPIERLQDFASTSNVDAFLNYLCFRVVVYFSPLLDRDRSRHLRRLAASEIAGRVLSEHKEWLLCLRMVESAQPACLSRALTMQQVAAGTYVPSRIWIGRLEDQFYRNLRRLAWMTEMSVNVFN</sequence>
<accession>A0A9J6D445</accession>
<dbReference type="GO" id="GO:0006508">
    <property type="term" value="P:proteolysis"/>
    <property type="evidence" value="ECO:0007669"/>
    <property type="project" value="InterPro"/>
</dbReference>
<name>A0A9J6D445_RHIMP</name>
<dbReference type="AlphaFoldDB" id="A0A9J6D445"/>
<evidence type="ECO:0000256" key="1">
    <source>
        <dbReference type="SAM" id="MobiDB-lite"/>
    </source>
</evidence>
<keyword evidence="4" id="KW-1185">Reference proteome</keyword>
<organism evidence="3 4">
    <name type="scientific">Rhipicephalus microplus</name>
    <name type="common">Cattle tick</name>
    <name type="synonym">Boophilus microplus</name>
    <dbReference type="NCBI Taxonomy" id="6941"/>
    <lineage>
        <taxon>Eukaryota</taxon>
        <taxon>Metazoa</taxon>
        <taxon>Ecdysozoa</taxon>
        <taxon>Arthropoda</taxon>
        <taxon>Chelicerata</taxon>
        <taxon>Arachnida</taxon>
        <taxon>Acari</taxon>
        <taxon>Parasitiformes</taxon>
        <taxon>Ixodida</taxon>
        <taxon>Ixodoidea</taxon>
        <taxon>Ixodidae</taxon>
        <taxon>Rhipicephalinae</taxon>
        <taxon>Rhipicephalus</taxon>
        <taxon>Boophilus</taxon>
    </lineage>
</organism>
<feature type="region of interest" description="Disordered" evidence="1">
    <location>
        <begin position="256"/>
        <end position="293"/>
    </location>
</feature>
<dbReference type="InterPro" id="IPR008753">
    <property type="entry name" value="Peptidase_M13_N"/>
</dbReference>
<feature type="domain" description="Peptidase M13 N-terminal" evidence="2">
    <location>
        <begin position="432"/>
        <end position="640"/>
    </location>
</feature>
<feature type="region of interest" description="Disordered" evidence="1">
    <location>
        <begin position="44"/>
        <end position="69"/>
    </location>
</feature>
<reference evidence="3" key="1">
    <citation type="journal article" date="2020" name="Cell">
        <title>Large-Scale Comparative Analyses of Tick Genomes Elucidate Their Genetic Diversity and Vector Capacities.</title>
        <authorList>
            <consortium name="Tick Genome and Microbiome Consortium (TIGMIC)"/>
            <person name="Jia N."/>
            <person name="Wang J."/>
            <person name="Shi W."/>
            <person name="Du L."/>
            <person name="Sun Y."/>
            <person name="Zhan W."/>
            <person name="Jiang J.F."/>
            <person name="Wang Q."/>
            <person name="Zhang B."/>
            <person name="Ji P."/>
            <person name="Bell-Sakyi L."/>
            <person name="Cui X.M."/>
            <person name="Yuan T.T."/>
            <person name="Jiang B.G."/>
            <person name="Yang W.F."/>
            <person name="Lam T.T."/>
            <person name="Chang Q.C."/>
            <person name="Ding S.J."/>
            <person name="Wang X.J."/>
            <person name="Zhu J.G."/>
            <person name="Ruan X.D."/>
            <person name="Zhao L."/>
            <person name="Wei J.T."/>
            <person name="Ye R.Z."/>
            <person name="Que T.C."/>
            <person name="Du C.H."/>
            <person name="Zhou Y.H."/>
            <person name="Cheng J.X."/>
            <person name="Dai P.F."/>
            <person name="Guo W.B."/>
            <person name="Han X.H."/>
            <person name="Huang E.J."/>
            <person name="Li L.F."/>
            <person name="Wei W."/>
            <person name="Gao Y.C."/>
            <person name="Liu J.Z."/>
            <person name="Shao H.Z."/>
            <person name="Wang X."/>
            <person name="Wang C.C."/>
            <person name="Yang T.C."/>
            <person name="Huo Q.B."/>
            <person name="Li W."/>
            <person name="Chen H.Y."/>
            <person name="Chen S.E."/>
            <person name="Zhou L.G."/>
            <person name="Ni X.B."/>
            <person name="Tian J.H."/>
            <person name="Sheng Y."/>
            <person name="Liu T."/>
            <person name="Pan Y.S."/>
            <person name="Xia L.Y."/>
            <person name="Li J."/>
            <person name="Zhao F."/>
            <person name="Cao W.C."/>
        </authorList>
    </citation>
    <scope>NUCLEOTIDE SEQUENCE</scope>
    <source>
        <strain evidence="3">Rmic-2018</strain>
    </source>
</reference>
<dbReference type="EMBL" id="JABSTU010000011">
    <property type="protein sequence ID" value="KAH8008851.1"/>
    <property type="molecule type" value="Genomic_DNA"/>
</dbReference>